<dbReference type="PANTHER" id="PTHR11404">
    <property type="entry name" value="SUPEROXIDE DISMUTASE 2"/>
    <property type="match status" value="1"/>
</dbReference>
<dbReference type="InterPro" id="IPR019833">
    <property type="entry name" value="Mn/Fe_SOD_BS"/>
</dbReference>
<dbReference type="InterPro" id="IPR036324">
    <property type="entry name" value="Mn/Fe_SOD_N_sf"/>
</dbReference>
<keyword evidence="4 6" id="KW-0560">Oxidoreductase</keyword>
<protein>
    <recommendedName>
        <fullName evidence="2 6">Superoxide dismutase</fullName>
        <ecNumber evidence="2 6">1.15.1.1</ecNumber>
    </recommendedName>
</protein>
<dbReference type="InterPro" id="IPR036314">
    <property type="entry name" value="SOD_C_sf"/>
</dbReference>
<dbReference type="EC" id="1.15.1.1" evidence="2 6"/>
<dbReference type="PRINTS" id="PR01703">
    <property type="entry name" value="MNSODISMTASE"/>
</dbReference>
<dbReference type="AlphaFoldDB" id="A0A2H0W1P0"/>
<gene>
    <name evidence="9" type="ORF">COT81_02090</name>
</gene>
<feature type="binding site" evidence="5">
    <location>
        <position position="75"/>
    </location>
    <ligand>
        <name>Mn(2+)</name>
        <dbReference type="ChEBI" id="CHEBI:29035"/>
    </ligand>
</feature>
<evidence type="ECO:0000256" key="2">
    <source>
        <dbReference type="ARBA" id="ARBA00012682"/>
    </source>
</evidence>
<comment type="caution">
    <text evidence="9">The sequence shown here is derived from an EMBL/GenBank/DDBJ whole genome shotgun (WGS) entry which is preliminary data.</text>
</comment>
<accession>A0A2H0W1P0</accession>
<reference evidence="10" key="1">
    <citation type="submission" date="2017-09" db="EMBL/GenBank/DDBJ databases">
        <title>Depth-based differentiation of microbial function through sediment-hosted aquifers and enrichment of novel symbionts in the deep terrestrial subsurface.</title>
        <authorList>
            <person name="Probst A.J."/>
            <person name="Ladd B."/>
            <person name="Jarett J.K."/>
            <person name="Geller-Mcgrath D.E."/>
            <person name="Sieber C.M.K."/>
            <person name="Emerson J.B."/>
            <person name="Anantharaman K."/>
            <person name="Thomas B.C."/>
            <person name="Malmstrom R."/>
            <person name="Stieglmeier M."/>
            <person name="Klingl A."/>
            <person name="Woyke T."/>
            <person name="Ryan C.M."/>
            <person name="Banfield J.F."/>
        </authorList>
    </citation>
    <scope>NUCLEOTIDE SEQUENCE [LARGE SCALE GENOMIC DNA]</scope>
</reference>
<dbReference type="PROSITE" id="PS00088">
    <property type="entry name" value="SOD_MN"/>
    <property type="match status" value="1"/>
</dbReference>
<dbReference type="GO" id="GO:0046872">
    <property type="term" value="F:metal ion binding"/>
    <property type="evidence" value="ECO:0007669"/>
    <property type="project" value="UniProtKB-KW"/>
</dbReference>
<feature type="domain" description="Manganese/iron superoxide dismutase C-terminal" evidence="8">
    <location>
        <begin position="89"/>
        <end position="188"/>
    </location>
</feature>
<comment type="catalytic activity">
    <reaction evidence="6">
        <text>2 superoxide + 2 H(+) = H2O2 + O2</text>
        <dbReference type="Rhea" id="RHEA:20696"/>
        <dbReference type="ChEBI" id="CHEBI:15378"/>
        <dbReference type="ChEBI" id="CHEBI:15379"/>
        <dbReference type="ChEBI" id="CHEBI:16240"/>
        <dbReference type="ChEBI" id="CHEBI:18421"/>
        <dbReference type="EC" id="1.15.1.1"/>
    </reaction>
</comment>
<evidence type="ECO:0000313" key="9">
    <source>
        <dbReference type="EMBL" id="PIS05268.1"/>
    </source>
</evidence>
<dbReference type="Gene3D" id="3.55.40.20">
    <property type="entry name" value="Iron/manganese superoxide dismutase, C-terminal domain"/>
    <property type="match status" value="1"/>
</dbReference>
<evidence type="ECO:0000313" key="10">
    <source>
        <dbReference type="Proteomes" id="UP000230935"/>
    </source>
</evidence>
<dbReference type="SUPFAM" id="SSF54719">
    <property type="entry name" value="Fe,Mn superoxide dismutase (SOD), C-terminal domain"/>
    <property type="match status" value="1"/>
</dbReference>
<dbReference type="Gene3D" id="1.10.287.990">
    <property type="entry name" value="Fe,Mn superoxide dismutase (SOD) domain"/>
    <property type="match status" value="1"/>
</dbReference>
<dbReference type="PIRSF" id="PIRSF000349">
    <property type="entry name" value="SODismutase"/>
    <property type="match status" value="1"/>
</dbReference>
<name>A0A2H0W1P0_9BACT</name>
<feature type="binding site" evidence="5">
    <location>
        <position position="156"/>
    </location>
    <ligand>
        <name>Mn(2+)</name>
        <dbReference type="ChEBI" id="CHEBI:29035"/>
    </ligand>
</feature>
<dbReference type="Pfam" id="PF02777">
    <property type="entry name" value="Sod_Fe_C"/>
    <property type="match status" value="1"/>
</dbReference>
<dbReference type="GO" id="GO:0004784">
    <property type="term" value="F:superoxide dismutase activity"/>
    <property type="evidence" value="ECO:0007669"/>
    <property type="project" value="UniProtKB-EC"/>
</dbReference>
<comment type="similarity">
    <text evidence="1 6">Belongs to the iron/manganese superoxide dismutase family.</text>
</comment>
<dbReference type="InterPro" id="IPR001189">
    <property type="entry name" value="Mn/Fe_SOD"/>
</dbReference>
<dbReference type="SUPFAM" id="SSF46609">
    <property type="entry name" value="Fe,Mn superoxide dismutase (SOD), N-terminal domain"/>
    <property type="match status" value="1"/>
</dbReference>
<evidence type="ECO:0000259" key="7">
    <source>
        <dbReference type="Pfam" id="PF00081"/>
    </source>
</evidence>
<dbReference type="InterPro" id="IPR019831">
    <property type="entry name" value="Mn/Fe_SOD_N"/>
</dbReference>
<dbReference type="PANTHER" id="PTHR11404:SF6">
    <property type="entry name" value="SUPEROXIDE DISMUTASE [MN], MITOCHONDRIAL"/>
    <property type="match status" value="1"/>
</dbReference>
<comment type="function">
    <text evidence="6">Destroys radicals which are normally produced within the cells and which are toxic to biological systems.</text>
</comment>
<sequence length="199" mass="22629">MSDYSVKDLGFKAGSLKGISEKQITIHHDVHYAAYVKARNAISEKLRKIRESGEYESIRAVKQAESHNVSGMVLHEIYWDNLGGDGSQPKGDLLKQIESDFGSYANWEAEAKAIAMSTRGWALLVYDLDHKTLHNASVDYHDQGAWWNCVPIVAIDMWEHAFYLDQGPNKGDYLDAYFENLNWGRAEEKFAALSKLDWK</sequence>
<proteinExistence type="inferred from homology"/>
<feature type="domain" description="Manganese/iron superoxide dismutase N-terminal" evidence="7">
    <location>
        <begin position="4"/>
        <end position="82"/>
    </location>
</feature>
<organism evidence="9 10">
    <name type="scientific">Candidatus Buchananbacteria bacterium CG10_big_fil_rev_8_21_14_0_10_42_9</name>
    <dbReference type="NCBI Taxonomy" id="1974526"/>
    <lineage>
        <taxon>Bacteria</taxon>
        <taxon>Candidatus Buchananiibacteriota</taxon>
    </lineage>
</organism>
<evidence type="ECO:0000259" key="8">
    <source>
        <dbReference type="Pfam" id="PF02777"/>
    </source>
</evidence>
<dbReference type="InterPro" id="IPR050265">
    <property type="entry name" value="Fe/Mn_Superoxide_Dismutase"/>
</dbReference>
<evidence type="ECO:0000256" key="4">
    <source>
        <dbReference type="ARBA" id="ARBA00023002"/>
    </source>
</evidence>
<evidence type="ECO:0000256" key="5">
    <source>
        <dbReference type="PIRSR" id="PIRSR000349-1"/>
    </source>
</evidence>
<dbReference type="InterPro" id="IPR019832">
    <property type="entry name" value="Mn/Fe_SOD_C"/>
</dbReference>
<feature type="binding site" evidence="5">
    <location>
        <position position="160"/>
    </location>
    <ligand>
        <name>Mn(2+)</name>
        <dbReference type="ChEBI" id="CHEBI:29035"/>
    </ligand>
</feature>
<feature type="binding site" evidence="5">
    <location>
        <position position="27"/>
    </location>
    <ligand>
        <name>Mn(2+)</name>
        <dbReference type="ChEBI" id="CHEBI:29035"/>
    </ligand>
</feature>
<keyword evidence="3 5" id="KW-0479">Metal-binding</keyword>
<evidence type="ECO:0000256" key="6">
    <source>
        <dbReference type="RuleBase" id="RU000414"/>
    </source>
</evidence>
<dbReference type="Proteomes" id="UP000230935">
    <property type="component" value="Unassembled WGS sequence"/>
</dbReference>
<dbReference type="EMBL" id="PEZZ01000014">
    <property type="protein sequence ID" value="PIS05268.1"/>
    <property type="molecule type" value="Genomic_DNA"/>
</dbReference>
<dbReference type="Pfam" id="PF00081">
    <property type="entry name" value="Sod_Fe_N"/>
    <property type="match status" value="1"/>
</dbReference>
<evidence type="ECO:0000256" key="1">
    <source>
        <dbReference type="ARBA" id="ARBA00008714"/>
    </source>
</evidence>
<evidence type="ECO:0000256" key="3">
    <source>
        <dbReference type="ARBA" id="ARBA00022723"/>
    </source>
</evidence>